<feature type="transmembrane region" description="Helical" evidence="1">
    <location>
        <begin position="24"/>
        <end position="51"/>
    </location>
</feature>
<dbReference type="OrthoDB" id="9812349at2"/>
<dbReference type="EMBL" id="WTYX01000001">
    <property type="protein sequence ID" value="MXO90252.1"/>
    <property type="molecule type" value="Genomic_DNA"/>
</dbReference>
<feature type="transmembrane region" description="Helical" evidence="1">
    <location>
        <begin position="82"/>
        <end position="102"/>
    </location>
</feature>
<dbReference type="InterPro" id="IPR008523">
    <property type="entry name" value="DUF805"/>
</dbReference>
<comment type="caution">
    <text evidence="2">The sequence shown here is derived from an EMBL/GenBank/DDBJ whole genome shotgun (WGS) entry which is preliminary data.</text>
</comment>
<dbReference type="Pfam" id="PF05656">
    <property type="entry name" value="DUF805"/>
    <property type="match status" value="1"/>
</dbReference>
<keyword evidence="1" id="KW-0812">Transmembrane</keyword>
<dbReference type="Proteomes" id="UP000442714">
    <property type="component" value="Unassembled WGS sequence"/>
</dbReference>
<feature type="transmembrane region" description="Helical" evidence="1">
    <location>
        <begin position="159"/>
        <end position="179"/>
    </location>
</feature>
<name>A0A844ZSG3_9SPHN</name>
<evidence type="ECO:0000313" key="3">
    <source>
        <dbReference type="Proteomes" id="UP000442714"/>
    </source>
</evidence>
<reference evidence="2 3" key="1">
    <citation type="submission" date="2019-12" db="EMBL/GenBank/DDBJ databases">
        <title>Genomic-based taxomic classification of the family Erythrobacteraceae.</title>
        <authorList>
            <person name="Xu L."/>
        </authorList>
    </citation>
    <scope>NUCLEOTIDE SEQUENCE [LARGE SCALE GENOMIC DNA]</scope>
    <source>
        <strain evidence="2 3">KCTC 52763</strain>
    </source>
</reference>
<organism evidence="2 3">
    <name type="scientific">Pontixanthobacter aquaemixtae</name>
    <dbReference type="NCBI Taxonomy" id="1958940"/>
    <lineage>
        <taxon>Bacteria</taxon>
        <taxon>Pseudomonadati</taxon>
        <taxon>Pseudomonadota</taxon>
        <taxon>Alphaproteobacteria</taxon>
        <taxon>Sphingomonadales</taxon>
        <taxon>Erythrobacteraceae</taxon>
        <taxon>Pontixanthobacter</taxon>
    </lineage>
</organism>
<proteinExistence type="predicted"/>
<keyword evidence="1" id="KW-0472">Membrane</keyword>
<evidence type="ECO:0000256" key="1">
    <source>
        <dbReference type="SAM" id="Phobius"/>
    </source>
</evidence>
<feature type="transmembrane region" description="Helical" evidence="1">
    <location>
        <begin position="109"/>
        <end position="130"/>
    </location>
</feature>
<dbReference type="GO" id="GO:0016020">
    <property type="term" value="C:membrane"/>
    <property type="evidence" value="ECO:0007669"/>
    <property type="project" value="InterPro"/>
</dbReference>
<keyword evidence="1" id="KW-1133">Transmembrane helix</keyword>
<evidence type="ECO:0000313" key="2">
    <source>
        <dbReference type="EMBL" id="MXO90252.1"/>
    </source>
</evidence>
<dbReference type="RefSeq" id="WP_160603728.1">
    <property type="nucleotide sequence ID" value="NZ_WTYX01000001.1"/>
</dbReference>
<dbReference type="AlphaFoldDB" id="A0A844ZSG3"/>
<keyword evidence="3" id="KW-1185">Reference proteome</keyword>
<gene>
    <name evidence="2" type="ORF">GRI41_05425</name>
</gene>
<protein>
    <submittedName>
        <fullName evidence="2">DUF805 domain-containing protein</fullName>
    </submittedName>
</protein>
<sequence>MFAAIGYNLKRLFDVKGRDGRRTFLLYALAVVLLNILVMLAVIFPAMAAVFTEVSSAAKSGPEAIEAAALDAMIQRGVPGTMVRTSLALGLLNIILLSAAFVRRSHDSGLPGLILVVPLAIHLVWMFFAFRQVDGLSSSMRAAADIKQAGGGAGLQTAMIAQDAIGWVAVLTVLAIGMIKSQPSPNQYGDVPAPL</sequence>
<accession>A0A844ZSG3</accession>